<feature type="compositionally biased region" description="Polar residues" evidence="4">
    <location>
        <begin position="196"/>
        <end position="209"/>
    </location>
</feature>
<dbReference type="PROSITE" id="PS50893">
    <property type="entry name" value="ABC_TRANSPORTER_2"/>
    <property type="match status" value="1"/>
</dbReference>
<evidence type="ECO:0000313" key="7">
    <source>
        <dbReference type="Proteomes" id="UP001144204"/>
    </source>
</evidence>
<evidence type="ECO:0000256" key="2">
    <source>
        <dbReference type="ARBA" id="ARBA00022741"/>
    </source>
</evidence>
<dbReference type="AlphaFoldDB" id="A0A9W6B0T3"/>
<dbReference type="Gene3D" id="3.40.50.300">
    <property type="entry name" value="P-loop containing nucleotide triphosphate hydrolases"/>
    <property type="match status" value="3"/>
</dbReference>
<dbReference type="RefSeq" id="WP_286135814.1">
    <property type="nucleotide sequence ID" value="NZ_BRPL01000002.1"/>
</dbReference>
<dbReference type="GO" id="GO:0016887">
    <property type="term" value="F:ATP hydrolysis activity"/>
    <property type="evidence" value="ECO:0007669"/>
    <property type="project" value="InterPro"/>
</dbReference>
<dbReference type="Pfam" id="PF00005">
    <property type="entry name" value="ABC_tran"/>
    <property type="match status" value="1"/>
</dbReference>
<name>A0A9W6B0T3_9LACO</name>
<protein>
    <submittedName>
        <fullName evidence="6">Lincomycin resistance ABC-F type ribosomal protection protein</fullName>
    </submittedName>
</protein>
<evidence type="ECO:0000256" key="3">
    <source>
        <dbReference type="ARBA" id="ARBA00022840"/>
    </source>
</evidence>
<dbReference type="InterPro" id="IPR003439">
    <property type="entry name" value="ABC_transporter-like_ATP-bd"/>
</dbReference>
<feature type="region of interest" description="Disordered" evidence="4">
    <location>
        <begin position="196"/>
        <end position="215"/>
    </location>
</feature>
<dbReference type="InterPro" id="IPR003593">
    <property type="entry name" value="AAA+_ATPase"/>
</dbReference>
<evidence type="ECO:0000259" key="5">
    <source>
        <dbReference type="PROSITE" id="PS50893"/>
    </source>
</evidence>
<dbReference type="PANTHER" id="PTHR19211:SF100">
    <property type="entry name" value="RIBOSOME PROTECTION PROTEIN VMLR"/>
    <property type="match status" value="1"/>
</dbReference>
<organism evidence="6 7">
    <name type="scientific">Philodulcilactobacillus myokoensis</name>
    <dbReference type="NCBI Taxonomy" id="2929573"/>
    <lineage>
        <taxon>Bacteria</taxon>
        <taxon>Bacillati</taxon>
        <taxon>Bacillota</taxon>
        <taxon>Bacilli</taxon>
        <taxon>Lactobacillales</taxon>
        <taxon>Lactobacillaceae</taxon>
        <taxon>Philodulcilactobacillus</taxon>
    </lineage>
</organism>
<reference evidence="6" key="2">
    <citation type="journal article" date="2023" name="PLoS ONE">
        <title>Philodulcilactobacillus myokoensis gen. nov., sp. nov., a fructophilic, acidophilic, and agar-phobic lactic acid bacterium isolated from fermented vegetable extracts.</title>
        <authorList>
            <person name="Kouya T."/>
            <person name="Ishiyama Y."/>
            <person name="Ohashi S."/>
            <person name="Kumakubo R."/>
            <person name="Yamazaki T."/>
            <person name="Otaki T."/>
        </authorList>
    </citation>
    <scope>NUCLEOTIDE SEQUENCE</scope>
    <source>
        <strain evidence="6">WR16-4</strain>
    </source>
</reference>
<dbReference type="CDD" id="cd03221">
    <property type="entry name" value="ABCF_EF-3"/>
    <property type="match status" value="2"/>
</dbReference>
<dbReference type="GO" id="GO:0005524">
    <property type="term" value="F:ATP binding"/>
    <property type="evidence" value="ECO:0007669"/>
    <property type="project" value="UniProtKB-KW"/>
</dbReference>
<keyword evidence="7" id="KW-1185">Reference proteome</keyword>
<keyword evidence="3" id="KW-0067">ATP-binding</keyword>
<evidence type="ECO:0000256" key="1">
    <source>
        <dbReference type="ARBA" id="ARBA00022737"/>
    </source>
</evidence>
<gene>
    <name evidence="6" type="ORF">WR164_03270</name>
</gene>
<evidence type="ECO:0000256" key="4">
    <source>
        <dbReference type="SAM" id="MobiDB-lite"/>
    </source>
</evidence>
<dbReference type="InterPro" id="IPR027417">
    <property type="entry name" value="P-loop_NTPase"/>
</dbReference>
<dbReference type="Pfam" id="PF12848">
    <property type="entry name" value="ABC_tran_Xtn"/>
    <property type="match status" value="1"/>
</dbReference>
<dbReference type="EMBL" id="BRPL01000002">
    <property type="protein sequence ID" value="GLB46348.1"/>
    <property type="molecule type" value="Genomic_DNA"/>
</dbReference>
<dbReference type="InterPro" id="IPR050611">
    <property type="entry name" value="ABCF"/>
</dbReference>
<dbReference type="InterPro" id="IPR032781">
    <property type="entry name" value="ABC_tran_Xtn"/>
</dbReference>
<sequence length="510" mass="58726">MTYYQANNLTKNIGASNIFKIKHLGFHQNDRIGLIGNNGVGKTLLLKLLSSDHSPLTPDAKKFLLPQIKPNLNLSGGQIVRKYLDQTFASNADIIFLDEPTVDLDIHNIEFLENQLKHYQGTIIVISHDRTFLDHTINTIWELQDHHLNVYHGNYSYYRNAKKHKNELAWKNYYQDQIKRKQLEHATVVQEIQTNRSTKVPRQKVGNNESGREKGYYNQKQGRMQHKVNAMKTRLNKMPQVNRPQIEKPIKMSVNQEDAINKGSILTINHLNLKRNHKLLIKDINFKINGGDKVALMGSNGSGKTTLLNVIDEHNDSKIAIHSKVKIGYFKQQLEDLNVHQTIMQNVTSTSFQDNEMVRTVLARLGFKSNMINQRVATLSGGERVKVSLAKIFLSDANLLMLDEPTNFLDISAMNALQKLLANYPGTVLFVSHDRYFLNQVATRKVTIQNHRLIDERYQNQSSHNHDDQKEWLMLLKNRQSSLINELSEDPHNPHLNQAFKKISQRIKKL</sequence>
<dbReference type="SMART" id="SM00382">
    <property type="entry name" value="AAA"/>
    <property type="match status" value="2"/>
</dbReference>
<feature type="domain" description="ABC transporter" evidence="5">
    <location>
        <begin position="266"/>
        <end position="475"/>
    </location>
</feature>
<dbReference type="PANTHER" id="PTHR19211">
    <property type="entry name" value="ATP-BINDING TRANSPORT PROTEIN-RELATED"/>
    <property type="match status" value="1"/>
</dbReference>
<dbReference type="SUPFAM" id="SSF52540">
    <property type="entry name" value="P-loop containing nucleoside triphosphate hydrolases"/>
    <property type="match status" value="2"/>
</dbReference>
<proteinExistence type="predicted"/>
<dbReference type="PROSITE" id="PS00211">
    <property type="entry name" value="ABC_TRANSPORTER_1"/>
    <property type="match status" value="1"/>
</dbReference>
<keyword evidence="1" id="KW-0677">Repeat</keyword>
<dbReference type="Proteomes" id="UP001144204">
    <property type="component" value="Unassembled WGS sequence"/>
</dbReference>
<dbReference type="InterPro" id="IPR017871">
    <property type="entry name" value="ABC_transporter-like_CS"/>
</dbReference>
<dbReference type="NCBIfam" id="NF000355">
    <property type="entry name" value="ribo_prot_ABC_F"/>
    <property type="match status" value="1"/>
</dbReference>
<comment type="caution">
    <text evidence="6">The sequence shown here is derived from an EMBL/GenBank/DDBJ whole genome shotgun (WGS) entry which is preliminary data.</text>
</comment>
<keyword evidence="2" id="KW-0547">Nucleotide-binding</keyword>
<evidence type="ECO:0000313" key="6">
    <source>
        <dbReference type="EMBL" id="GLB46348.1"/>
    </source>
</evidence>
<reference evidence="6" key="1">
    <citation type="submission" date="2022-07" db="EMBL/GenBank/DDBJ databases">
        <authorList>
            <person name="Kouya T."/>
            <person name="Ishiyama Y."/>
        </authorList>
    </citation>
    <scope>NUCLEOTIDE SEQUENCE</scope>
    <source>
        <strain evidence="6">WR16-4</strain>
    </source>
</reference>
<accession>A0A9W6B0T3</accession>